<organism evidence="1">
    <name type="scientific">Vecturithrix granuli</name>
    <dbReference type="NCBI Taxonomy" id="1499967"/>
    <lineage>
        <taxon>Bacteria</taxon>
        <taxon>Candidatus Moduliflexota</taxon>
        <taxon>Candidatus Vecturitrichia</taxon>
        <taxon>Candidatus Vecturitrichales</taxon>
        <taxon>Candidatus Vecturitrichaceae</taxon>
        <taxon>Candidatus Vecturithrix</taxon>
    </lineage>
</organism>
<dbReference type="AlphaFoldDB" id="A0A081BXZ3"/>
<proteinExistence type="predicted"/>
<reference evidence="1" key="1">
    <citation type="journal article" date="2015" name="PeerJ">
        <title>First genomic representation of candidate bacterial phylum KSB3 points to enhanced environmental sensing as a trigger of wastewater bulking.</title>
        <authorList>
            <person name="Sekiguchi Y."/>
            <person name="Ohashi A."/>
            <person name="Parks D.H."/>
            <person name="Yamauchi T."/>
            <person name="Tyson G.W."/>
            <person name="Hugenholtz P."/>
        </authorList>
    </citation>
    <scope>NUCLEOTIDE SEQUENCE [LARGE SCALE GENOMIC DNA]</scope>
</reference>
<evidence type="ECO:0000313" key="2">
    <source>
        <dbReference type="Proteomes" id="UP000030661"/>
    </source>
</evidence>
<dbReference type="EMBL" id="DF820465">
    <property type="protein sequence ID" value="GAK57198.1"/>
    <property type="molecule type" value="Genomic_DNA"/>
</dbReference>
<name>A0A081BXZ3_VECG1</name>
<evidence type="ECO:0000313" key="1">
    <source>
        <dbReference type="EMBL" id="GAK57198.1"/>
    </source>
</evidence>
<keyword evidence="2" id="KW-1185">Reference proteome</keyword>
<dbReference type="Proteomes" id="UP000030661">
    <property type="component" value="Unassembled WGS sequence"/>
</dbReference>
<dbReference type="HOGENOM" id="CLU_2598888_0_0_0"/>
<protein>
    <submittedName>
        <fullName evidence="1">Uncharacterized protein</fullName>
    </submittedName>
</protein>
<sequence>MRRLPTQRSKAALKTLLISVGFHDARQRLSSVDLEQWAVVMILKKHYLKKHARCRQCPTTGRAVKAAQPSMAGLKAQAG</sequence>
<accession>A0A081BXZ3</accession>
<gene>
    <name evidence="1" type="ORF">U27_04163</name>
</gene>